<sequence length="111" mass="12685">MKYGEVWLVNFEPQVGQEIRKTRPAIIVNHDSVGKLPLKIVVPLTDALKTKQEWMVELKPSQSNGLEKESFADCFQIKSLSEQRLIKKIGILNEDEISEIQITLIKVLNLI</sequence>
<dbReference type="EC" id="3.1.-.-" evidence="1"/>
<keyword evidence="1" id="KW-0378">Hydrolase</keyword>
<dbReference type="GO" id="GO:0016075">
    <property type="term" value="P:rRNA catabolic process"/>
    <property type="evidence" value="ECO:0007669"/>
    <property type="project" value="TreeGrafter"/>
</dbReference>
<organism evidence="2 3">
    <name type="scientific">Aquiflexum gelatinilyticum</name>
    <dbReference type="NCBI Taxonomy" id="2961943"/>
    <lineage>
        <taxon>Bacteria</taxon>
        <taxon>Pseudomonadati</taxon>
        <taxon>Bacteroidota</taxon>
        <taxon>Cytophagia</taxon>
        <taxon>Cytophagales</taxon>
        <taxon>Cyclobacteriaceae</taxon>
        <taxon>Aquiflexum</taxon>
    </lineage>
</organism>
<dbReference type="Pfam" id="PF02452">
    <property type="entry name" value="PemK_toxin"/>
    <property type="match status" value="1"/>
</dbReference>
<comment type="function">
    <text evidence="1">Toxic component of a type II toxin-antitoxin (TA) system.</text>
</comment>
<dbReference type="PIRSF" id="PIRSF033490">
    <property type="entry name" value="MazF"/>
    <property type="match status" value="1"/>
</dbReference>
<dbReference type="GO" id="GO:0004521">
    <property type="term" value="F:RNA endonuclease activity"/>
    <property type="evidence" value="ECO:0007669"/>
    <property type="project" value="TreeGrafter"/>
</dbReference>
<evidence type="ECO:0000313" key="3">
    <source>
        <dbReference type="Proteomes" id="UP001142175"/>
    </source>
</evidence>
<evidence type="ECO:0000256" key="1">
    <source>
        <dbReference type="PIRNR" id="PIRNR033490"/>
    </source>
</evidence>
<dbReference type="InterPro" id="IPR011067">
    <property type="entry name" value="Plasmid_toxin/cell-grow_inhib"/>
</dbReference>
<dbReference type="Gene3D" id="2.30.30.110">
    <property type="match status" value="1"/>
</dbReference>
<comment type="caution">
    <text evidence="2">The sequence shown here is derived from an EMBL/GenBank/DDBJ whole genome shotgun (WGS) entry which is preliminary data.</text>
</comment>
<accession>A0A9X2SYW0</accession>
<dbReference type="PANTHER" id="PTHR33988">
    <property type="entry name" value="ENDORIBONUCLEASE MAZF-RELATED"/>
    <property type="match status" value="1"/>
</dbReference>
<dbReference type="RefSeq" id="WP_258421608.1">
    <property type="nucleotide sequence ID" value="NZ_JANSUY010000001.1"/>
</dbReference>
<reference evidence="2" key="1">
    <citation type="submission" date="2022-08" db="EMBL/GenBank/DDBJ databases">
        <authorList>
            <person name="Zhang D."/>
        </authorList>
    </citation>
    <scope>NUCLEOTIDE SEQUENCE</scope>
    <source>
        <strain evidence="2">XJ19-11</strain>
    </source>
</reference>
<proteinExistence type="inferred from homology"/>
<dbReference type="PANTHER" id="PTHR33988:SF1">
    <property type="entry name" value="ENDORIBONUCLEASE MAZF7-RELATED"/>
    <property type="match status" value="1"/>
</dbReference>
<name>A0A9X2SYW0_9BACT</name>
<keyword evidence="1" id="KW-0540">Nuclease</keyword>
<dbReference type="GO" id="GO:0003677">
    <property type="term" value="F:DNA binding"/>
    <property type="evidence" value="ECO:0007669"/>
    <property type="project" value="InterPro"/>
</dbReference>
<dbReference type="GO" id="GO:0016787">
    <property type="term" value="F:hydrolase activity"/>
    <property type="evidence" value="ECO:0007669"/>
    <property type="project" value="UniProtKB-KW"/>
</dbReference>
<dbReference type="EMBL" id="JANSUY010000001">
    <property type="protein sequence ID" value="MCR9013713.1"/>
    <property type="molecule type" value="Genomic_DNA"/>
</dbReference>
<dbReference type="Proteomes" id="UP001142175">
    <property type="component" value="Unassembled WGS sequence"/>
</dbReference>
<gene>
    <name evidence="2" type="ORF">NU887_01635</name>
</gene>
<dbReference type="InterPro" id="IPR003477">
    <property type="entry name" value="PemK-like"/>
</dbReference>
<comment type="similarity">
    <text evidence="1">Belongs to the PemK/MazF family.</text>
</comment>
<keyword evidence="1" id="KW-0255">Endonuclease</keyword>
<protein>
    <recommendedName>
        <fullName evidence="1">mRNA interferase</fullName>
        <ecNumber evidence="1">3.1.-.-</ecNumber>
    </recommendedName>
</protein>
<dbReference type="AlphaFoldDB" id="A0A9X2SYW0"/>
<keyword evidence="3" id="KW-1185">Reference proteome</keyword>
<evidence type="ECO:0000313" key="2">
    <source>
        <dbReference type="EMBL" id="MCR9013713.1"/>
    </source>
</evidence>
<dbReference type="GO" id="GO:0006402">
    <property type="term" value="P:mRNA catabolic process"/>
    <property type="evidence" value="ECO:0007669"/>
    <property type="project" value="TreeGrafter"/>
</dbReference>
<dbReference type="SUPFAM" id="SSF50118">
    <property type="entry name" value="Cell growth inhibitor/plasmid maintenance toxic component"/>
    <property type="match status" value="1"/>
</dbReference>